<sequence>MGSDRRDARRAVRRARRELVAAEADLRRLEGGARAPGVPRWTIAALVVVLAVAVAAGIVVGRRMATTVPSDADVLAAARTLATPLLTPDSRDPDRAGRVLDDATGEFRDEFAQSSGSWSAVVARLGTQTTGDVDGVALVGRRGDGGSVLVTAVLVTRRTDAAVQEGDPRRLRLVVDVARDDGRLKLASVGLVP</sequence>
<dbReference type="PANTHER" id="PTHR37042:SF4">
    <property type="entry name" value="OUTER MEMBRANE PROTEIN RV1973"/>
    <property type="match status" value="1"/>
</dbReference>
<accession>A0ABT1H2F7</accession>
<dbReference type="RefSeq" id="WP_253654988.1">
    <property type="nucleotide sequence ID" value="NZ_BAAAOE010000002.1"/>
</dbReference>
<dbReference type="EMBL" id="JAMTCG010000004">
    <property type="protein sequence ID" value="MCP2161430.1"/>
    <property type="molecule type" value="Genomic_DNA"/>
</dbReference>
<keyword evidence="3" id="KW-0175">Coiled coil</keyword>
<proteinExistence type="predicted"/>
<evidence type="ECO:0000256" key="4">
    <source>
        <dbReference type="SAM" id="Phobius"/>
    </source>
</evidence>
<protein>
    <submittedName>
        <fullName evidence="5">Mce-associated membrane protein</fullName>
    </submittedName>
</protein>
<keyword evidence="2 4" id="KW-0472">Membrane</keyword>
<dbReference type="PANTHER" id="PTHR37042">
    <property type="entry name" value="OUTER MEMBRANE PROTEIN RV1973"/>
    <property type="match status" value="1"/>
</dbReference>
<comment type="caution">
    <text evidence="5">The sequence shown here is derived from an EMBL/GenBank/DDBJ whole genome shotgun (WGS) entry which is preliminary data.</text>
</comment>
<evidence type="ECO:0000256" key="1">
    <source>
        <dbReference type="ARBA" id="ARBA00004370"/>
    </source>
</evidence>
<dbReference type="Proteomes" id="UP001205740">
    <property type="component" value="Unassembled WGS sequence"/>
</dbReference>
<feature type="transmembrane region" description="Helical" evidence="4">
    <location>
        <begin position="41"/>
        <end position="60"/>
    </location>
</feature>
<feature type="coiled-coil region" evidence="3">
    <location>
        <begin position="5"/>
        <end position="32"/>
    </location>
</feature>
<evidence type="ECO:0000313" key="5">
    <source>
        <dbReference type="EMBL" id="MCP2161430.1"/>
    </source>
</evidence>
<keyword evidence="4" id="KW-1133">Transmembrane helix</keyword>
<gene>
    <name evidence="5" type="ORF">LX12_002625</name>
</gene>
<name>A0ABT1H2F7_9NOCA</name>
<organism evidence="5 6">
    <name type="scientific">Williamsia serinedens</name>
    <dbReference type="NCBI Taxonomy" id="391736"/>
    <lineage>
        <taxon>Bacteria</taxon>
        <taxon>Bacillati</taxon>
        <taxon>Actinomycetota</taxon>
        <taxon>Actinomycetes</taxon>
        <taxon>Mycobacteriales</taxon>
        <taxon>Nocardiaceae</taxon>
        <taxon>Williamsia</taxon>
    </lineage>
</organism>
<evidence type="ECO:0000313" key="6">
    <source>
        <dbReference type="Proteomes" id="UP001205740"/>
    </source>
</evidence>
<evidence type="ECO:0000256" key="2">
    <source>
        <dbReference type="ARBA" id="ARBA00023136"/>
    </source>
</evidence>
<keyword evidence="4" id="KW-0812">Transmembrane</keyword>
<comment type="subcellular location">
    <subcellularLocation>
        <location evidence="1">Membrane</location>
    </subcellularLocation>
</comment>
<evidence type="ECO:0000256" key="3">
    <source>
        <dbReference type="SAM" id="Coils"/>
    </source>
</evidence>
<keyword evidence="6" id="KW-1185">Reference proteome</keyword>
<reference evidence="5 6" key="1">
    <citation type="submission" date="2022-06" db="EMBL/GenBank/DDBJ databases">
        <title>Genomic Encyclopedia of Archaeal and Bacterial Type Strains, Phase II (KMG-II): from individual species to whole genera.</title>
        <authorList>
            <person name="Goeker M."/>
        </authorList>
    </citation>
    <scope>NUCLEOTIDE SEQUENCE [LARGE SCALE GENOMIC DNA]</scope>
    <source>
        <strain evidence="5 6">DSM 45037</strain>
    </source>
</reference>